<organism evidence="1 2">
    <name type="scientific">Saccharothrix saharensis</name>
    <dbReference type="NCBI Taxonomy" id="571190"/>
    <lineage>
        <taxon>Bacteria</taxon>
        <taxon>Bacillati</taxon>
        <taxon>Actinomycetota</taxon>
        <taxon>Actinomycetes</taxon>
        <taxon>Pseudonocardiales</taxon>
        <taxon>Pseudonocardiaceae</taxon>
        <taxon>Saccharothrix</taxon>
    </lineage>
</organism>
<proteinExistence type="predicted"/>
<gene>
    <name evidence="1" type="ORF">FHX81_2334</name>
</gene>
<dbReference type="EMBL" id="VFPP01000001">
    <property type="protein sequence ID" value="TQM80012.1"/>
    <property type="molecule type" value="Genomic_DNA"/>
</dbReference>
<evidence type="ECO:0000313" key="2">
    <source>
        <dbReference type="Proteomes" id="UP000316628"/>
    </source>
</evidence>
<reference evidence="1 2" key="1">
    <citation type="submission" date="2019-06" db="EMBL/GenBank/DDBJ databases">
        <title>Sequencing the genomes of 1000 actinobacteria strains.</title>
        <authorList>
            <person name="Klenk H.-P."/>
        </authorList>
    </citation>
    <scope>NUCLEOTIDE SEQUENCE [LARGE SCALE GENOMIC DNA]</scope>
    <source>
        <strain evidence="1 2">DSM 45456</strain>
    </source>
</reference>
<sequence length="137" mass="15031">MTAVLADKQRSRTDGEGREFHFWDVNPLTGVALCASRFDDLPEFIALVVEHMGFTASQWDRLVRAGEVVEEVDCHRARVIPWTLNRPLRRPPTGQAPEGTCPDCWGTCVEIDPDGSLTGVVGASLVCFCTRTSARGA</sequence>
<dbReference type="Proteomes" id="UP000316628">
    <property type="component" value="Unassembled WGS sequence"/>
</dbReference>
<comment type="caution">
    <text evidence="1">The sequence shown here is derived from an EMBL/GenBank/DDBJ whole genome shotgun (WGS) entry which is preliminary data.</text>
</comment>
<accession>A0A543JAZ3</accession>
<evidence type="ECO:0000313" key="1">
    <source>
        <dbReference type="EMBL" id="TQM80012.1"/>
    </source>
</evidence>
<protein>
    <submittedName>
        <fullName evidence="1">Uncharacterized protein</fullName>
    </submittedName>
</protein>
<keyword evidence="2" id="KW-1185">Reference proteome</keyword>
<dbReference type="AlphaFoldDB" id="A0A543JAZ3"/>
<name>A0A543JAZ3_9PSEU</name>